<evidence type="ECO:0000313" key="1">
    <source>
        <dbReference type="EMBL" id="KAJ8936406.1"/>
    </source>
</evidence>
<comment type="caution">
    <text evidence="1">The sequence shown here is derived from an EMBL/GenBank/DDBJ whole genome shotgun (WGS) entry which is preliminary data.</text>
</comment>
<dbReference type="AlphaFoldDB" id="A0AAV8XBM0"/>
<evidence type="ECO:0000313" key="2">
    <source>
        <dbReference type="Proteomes" id="UP001162162"/>
    </source>
</evidence>
<dbReference type="EMBL" id="JAPWTK010000745">
    <property type="protein sequence ID" value="KAJ8936406.1"/>
    <property type="molecule type" value="Genomic_DNA"/>
</dbReference>
<organism evidence="1 2">
    <name type="scientific">Aromia moschata</name>
    <dbReference type="NCBI Taxonomy" id="1265417"/>
    <lineage>
        <taxon>Eukaryota</taxon>
        <taxon>Metazoa</taxon>
        <taxon>Ecdysozoa</taxon>
        <taxon>Arthropoda</taxon>
        <taxon>Hexapoda</taxon>
        <taxon>Insecta</taxon>
        <taxon>Pterygota</taxon>
        <taxon>Neoptera</taxon>
        <taxon>Endopterygota</taxon>
        <taxon>Coleoptera</taxon>
        <taxon>Polyphaga</taxon>
        <taxon>Cucujiformia</taxon>
        <taxon>Chrysomeloidea</taxon>
        <taxon>Cerambycidae</taxon>
        <taxon>Cerambycinae</taxon>
        <taxon>Callichromatini</taxon>
        <taxon>Aromia</taxon>
    </lineage>
</organism>
<keyword evidence="2" id="KW-1185">Reference proteome</keyword>
<proteinExistence type="predicted"/>
<name>A0AAV8XBM0_9CUCU</name>
<gene>
    <name evidence="1" type="ORF">NQ318_008518</name>
</gene>
<sequence>MEEDGSGGNGDNVRSPVDSSLAVCGGIEIKPFLEKSYNPETNHMAIKTEPCKDVETAENQQESVIEYHELEICLDIKSEEPDIKKGGRRV</sequence>
<protein>
    <submittedName>
        <fullName evidence="1">Uncharacterized protein</fullName>
    </submittedName>
</protein>
<reference evidence="1" key="1">
    <citation type="journal article" date="2023" name="Insect Mol. Biol.">
        <title>Genome sequencing provides insights into the evolution of gene families encoding plant cell wall-degrading enzymes in longhorned beetles.</title>
        <authorList>
            <person name="Shin N.R."/>
            <person name="Okamura Y."/>
            <person name="Kirsch R."/>
            <person name="Pauchet Y."/>
        </authorList>
    </citation>
    <scope>NUCLEOTIDE SEQUENCE</scope>
    <source>
        <strain evidence="1">AMC_N1</strain>
    </source>
</reference>
<dbReference type="Proteomes" id="UP001162162">
    <property type="component" value="Unassembled WGS sequence"/>
</dbReference>
<accession>A0AAV8XBM0</accession>